<dbReference type="GO" id="GO:0009225">
    <property type="term" value="P:nucleotide-sugar metabolic process"/>
    <property type="evidence" value="ECO:0007669"/>
    <property type="project" value="TreeGrafter"/>
</dbReference>
<dbReference type="Pfam" id="PF20811">
    <property type="entry name" value="PARG_cat_N"/>
    <property type="match status" value="1"/>
</dbReference>
<dbReference type="Proteomes" id="UP001303889">
    <property type="component" value="Unassembled WGS sequence"/>
</dbReference>
<evidence type="ECO:0000259" key="5">
    <source>
        <dbReference type="Pfam" id="PF20811"/>
    </source>
</evidence>
<evidence type="ECO:0000256" key="3">
    <source>
        <dbReference type="ARBA" id="ARBA00022801"/>
    </source>
</evidence>
<sequence length="489" mass="52815">MPPHPSFYPLPSSPTLTILDRFSLLPSSFEDASGNVPRWSLLHHLLTPSTPITTFPALASLLDTLAVTIHGTAHPAGDYDLLREAIAAHFPPSVDDGEGGDGTTPFLTATWPRLVNLALSMPSLFPSGTLPVLSDNTEVVLSRKQAGCLVVHQFLRTLAVPEWKREEEERMWLHDFGAWYGRAGQRQESAVGAYLGGLMRYFAMVDAGGLDGGYRDGDGWQVRYTLRSVGEGEVGERLGRQMPLGEVEVEVVERYDLTPRSLGLPGGAAVVAANRCVGFGQSATQEEVHVGSSPEACPAVLLTPPLGDGQVLVVRGAQATVNITGQRRDIRVEAMPAPEGGEGAWGERTMLFMDALELDMAEEGDVLPDLLPGNLDREIRKAYTAFSSGKFSEIRTGLWGCGAFCGDPGIKMLVLWLTASLAETKLVVVCDSTGLAFMEELQRVARKATDALRDTADLHKLLHSAPSSLVRGKTLSWVIAQLDGCEERM</sequence>
<reference evidence="6" key="2">
    <citation type="submission" date="2023-05" db="EMBL/GenBank/DDBJ databases">
        <authorList>
            <consortium name="Lawrence Berkeley National Laboratory"/>
            <person name="Steindorff A."/>
            <person name="Hensen N."/>
            <person name="Bonometti L."/>
            <person name="Westerberg I."/>
            <person name="Brannstrom I.O."/>
            <person name="Guillou S."/>
            <person name="Cros-Aarteil S."/>
            <person name="Calhoun S."/>
            <person name="Haridas S."/>
            <person name="Kuo A."/>
            <person name="Mondo S."/>
            <person name="Pangilinan J."/>
            <person name="Riley R."/>
            <person name="Labutti K."/>
            <person name="Andreopoulos B."/>
            <person name="Lipzen A."/>
            <person name="Chen C."/>
            <person name="Yanf M."/>
            <person name="Daum C."/>
            <person name="Ng V."/>
            <person name="Clum A."/>
            <person name="Ohm R."/>
            <person name="Martin F."/>
            <person name="Silar P."/>
            <person name="Natvig D."/>
            <person name="Lalanne C."/>
            <person name="Gautier V."/>
            <person name="Ament-Velasquez S.L."/>
            <person name="Kruys A."/>
            <person name="Hutchinson M.I."/>
            <person name="Powell A.J."/>
            <person name="Barry K."/>
            <person name="Miller A.N."/>
            <person name="Grigoriev I.V."/>
            <person name="Debuchy R."/>
            <person name="Gladieux P."/>
            <person name="Thoren M.H."/>
            <person name="Johannesson H."/>
        </authorList>
    </citation>
    <scope>NUCLEOTIDE SEQUENCE</scope>
    <source>
        <strain evidence="6">CBS 103.79</strain>
    </source>
</reference>
<evidence type="ECO:0000256" key="2">
    <source>
        <dbReference type="ARBA" id="ARBA00012255"/>
    </source>
</evidence>
<evidence type="ECO:0000259" key="4">
    <source>
        <dbReference type="Pfam" id="PF05028"/>
    </source>
</evidence>
<accession>A0AAN6RW89</accession>
<dbReference type="InterPro" id="IPR048362">
    <property type="entry name" value="PARG_helical"/>
</dbReference>
<dbReference type="AlphaFoldDB" id="A0AAN6RW89"/>
<evidence type="ECO:0000313" key="7">
    <source>
        <dbReference type="Proteomes" id="UP001303889"/>
    </source>
</evidence>
<protein>
    <recommendedName>
        <fullName evidence="2">poly(ADP-ribose) glycohydrolase</fullName>
        <ecNumber evidence="2">3.2.1.143</ecNumber>
    </recommendedName>
</protein>
<comment type="similarity">
    <text evidence="1">Belongs to the poly(ADP-ribose) glycohydrolase family.</text>
</comment>
<dbReference type="GO" id="GO:0005737">
    <property type="term" value="C:cytoplasm"/>
    <property type="evidence" value="ECO:0007669"/>
    <property type="project" value="TreeGrafter"/>
</dbReference>
<gene>
    <name evidence="6" type="ORF">C8A05DRAFT_30391</name>
</gene>
<dbReference type="GO" id="GO:0005975">
    <property type="term" value="P:carbohydrate metabolic process"/>
    <property type="evidence" value="ECO:0007669"/>
    <property type="project" value="InterPro"/>
</dbReference>
<dbReference type="GO" id="GO:0004649">
    <property type="term" value="F:poly(ADP-ribose) glycohydrolase activity"/>
    <property type="evidence" value="ECO:0007669"/>
    <property type="project" value="UniProtKB-EC"/>
</dbReference>
<feature type="domain" description="PARG catalytic Macro" evidence="4">
    <location>
        <begin position="269"/>
        <end position="430"/>
    </location>
</feature>
<dbReference type="InterPro" id="IPR046372">
    <property type="entry name" value="PARG_cat_C"/>
</dbReference>
<comment type="caution">
    <text evidence="6">The sequence shown here is derived from an EMBL/GenBank/DDBJ whole genome shotgun (WGS) entry which is preliminary data.</text>
</comment>
<dbReference type="PANTHER" id="PTHR12837:SF0">
    <property type="entry name" value="POLY(ADP-RIBOSE) GLYCOHYDROLASE"/>
    <property type="match status" value="1"/>
</dbReference>
<dbReference type="Pfam" id="PF05028">
    <property type="entry name" value="PARG_cat_C"/>
    <property type="match status" value="1"/>
</dbReference>
<keyword evidence="7" id="KW-1185">Reference proteome</keyword>
<evidence type="ECO:0000256" key="1">
    <source>
        <dbReference type="ARBA" id="ARBA00009545"/>
    </source>
</evidence>
<feature type="domain" description="PARG helical" evidence="5">
    <location>
        <begin position="104"/>
        <end position="205"/>
    </location>
</feature>
<proteinExistence type="inferred from homology"/>
<dbReference type="InterPro" id="IPR007724">
    <property type="entry name" value="Poly_GlycHdrlase"/>
</dbReference>
<dbReference type="EMBL" id="MU855347">
    <property type="protein sequence ID" value="KAK3905762.1"/>
    <property type="molecule type" value="Genomic_DNA"/>
</dbReference>
<dbReference type="PANTHER" id="PTHR12837">
    <property type="entry name" value="POLY ADP-RIBOSE GLYCOHYDROLASE"/>
    <property type="match status" value="1"/>
</dbReference>
<organism evidence="6 7">
    <name type="scientific">Staphylotrichum tortipilum</name>
    <dbReference type="NCBI Taxonomy" id="2831512"/>
    <lineage>
        <taxon>Eukaryota</taxon>
        <taxon>Fungi</taxon>
        <taxon>Dikarya</taxon>
        <taxon>Ascomycota</taxon>
        <taxon>Pezizomycotina</taxon>
        <taxon>Sordariomycetes</taxon>
        <taxon>Sordariomycetidae</taxon>
        <taxon>Sordariales</taxon>
        <taxon>Chaetomiaceae</taxon>
        <taxon>Staphylotrichum</taxon>
    </lineage>
</organism>
<name>A0AAN6RW89_9PEZI</name>
<dbReference type="GO" id="GO:0006282">
    <property type="term" value="P:regulation of DNA repair"/>
    <property type="evidence" value="ECO:0007669"/>
    <property type="project" value="InterPro"/>
</dbReference>
<reference evidence="6" key="1">
    <citation type="journal article" date="2023" name="Mol. Phylogenet. Evol.">
        <title>Genome-scale phylogeny and comparative genomics of the fungal order Sordariales.</title>
        <authorList>
            <person name="Hensen N."/>
            <person name="Bonometti L."/>
            <person name="Westerberg I."/>
            <person name="Brannstrom I.O."/>
            <person name="Guillou S."/>
            <person name="Cros-Aarteil S."/>
            <person name="Calhoun S."/>
            <person name="Haridas S."/>
            <person name="Kuo A."/>
            <person name="Mondo S."/>
            <person name="Pangilinan J."/>
            <person name="Riley R."/>
            <person name="LaButti K."/>
            <person name="Andreopoulos B."/>
            <person name="Lipzen A."/>
            <person name="Chen C."/>
            <person name="Yan M."/>
            <person name="Daum C."/>
            <person name="Ng V."/>
            <person name="Clum A."/>
            <person name="Steindorff A."/>
            <person name="Ohm R.A."/>
            <person name="Martin F."/>
            <person name="Silar P."/>
            <person name="Natvig D.O."/>
            <person name="Lalanne C."/>
            <person name="Gautier V."/>
            <person name="Ament-Velasquez S.L."/>
            <person name="Kruys A."/>
            <person name="Hutchinson M.I."/>
            <person name="Powell A.J."/>
            <person name="Barry K."/>
            <person name="Miller A.N."/>
            <person name="Grigoriev I.V."/>
            <person name="Debuchy R."/>
            <person name="Gladieux P."/>
            <person name="Hiltunen Thoren M."/>
            <person name="Johannesson H."/>
        </authorList>
    </citation>
    <scope>NUCLEOTIDE SEQUENCE</scope>
    <source>
        <strain evidence="6">CBS 103.79</strain>
    </source>
</reference>
<evidence type="ECO:0000313" key="6">
    <source>
        <dbReference type="EMBL" id="KAK3905762.1"/>
    </source>
</evidence>
<dbReference type="GO" id="GO:1990966">
    <property type="term" value="P:ATP generation from poly-ADP-D-ribose"/>
    <property type="evidence" value="ECO:0007669"/>
    <property type="project" value="TreeGrafter"/>
</dbReference>
<dbReference type="EC" id="3.2.1.143" evidence="2"/>
<keyword evidence="3" id="KW-0378">Hydrolase</keyword>
<dbReference type="GO" id="GO:0005634">
    <property type="term" value="C:nucleus"/>
    <property type="evidence" value="ECO:0007669"/>
    <property type="project" value="TreeGrafter"/>
</dbReference>